<keyword evidence="2" id="KW-1185">Reference proteome</keyword>
<dbReference type="EMBL" id="CYRY02000878">
    <property type="protein sequence ID" value="VCW51029.1"/>
    <property type="molecule type" value="Genomic_DNA"/>
</dbReference>
<protein>
    <submittedName>
        <fullName evidence="1">Uncharacterized protein</fullName>
    </submittedName>
</protein>
<sequence>RGRRERIRRRLGAEARRGGRPEVRLHLHQASRRSATDVARPASPTSALVPLRLWCRLPLRSERPRSRCGRPQCEGPSPRTSCWHRIKCFTVNEGETTTMGSESFHSGHHKSFQSCL</sequence>
<proteinExistence type="predicted"/>
<evidence type="ECO:0000313" key="1">
    <source>
        <dbReference type="EMBL" id="VCW51029.1"/>
    </source>
</evidence>
<evidence type="ECO:0000313" key="2">
    <source>
        <dbReference type="Proteomes" id="UP000269945"/>
    </source>
</evidence>
<dbReference type="AlphaFoldDB" id="A0A9X9PTB4"/>
<organism evidence="1 2">
    <name type="scientific">Gulo gulo</name>
    <name type="common">Wolverine</name>
    <name type="synonym">Gluton</name>
    <dbReference type="NCBI Taxonomy" id="48420"/>
    <lineage>
        <taxon>Eukaryota</taxon>
        <taxon>Metazoa</taxon>
        <taxon>Chordata</taxon>
        <taxon>Craniata</taxon>
        <taxon>Vertebrata</taxon>
        <taxon>Euteleostomi</taxon>
        <taxon>Mammalia</taxon>
        <taxon>Eutheria</taxon>
        <taxon>Laurasiatheria</taxon>
        <taxon>Carnivora</taxon>
        <taxon>Caniformia</taxon>
        <taxon>Musteloidea</taxon>
        <taxon>Mustelidae</taxon>
        <taxon>Guloninae</taxon>
        <taxon>Gulo</taxon>
    </lineage>
</organism>
<gene>
    <name evidence="1" type="ORF">BN2614_LOCUS1</name>
</gene>
<accession>A0A9X9PTB4</accession>
<dbReference type="Proteomes" id="UP000269945">
    <property type="component" value="Unassembled WGS sequence"/>
</dbReference>
<comment type="caution">
    <text evidence="1">The sequence shown here is derived from an EMBL/GenBank/DDBJ whole genome shotgun (WGS) entry which is preliminary data.</text>
</comment>
<name>A0A9X9PTB4_GULGU</name>
<reference evidence="1 2" key="1">
    <citation type="submission" date="2018-10" db="EMBL/GenBank/DDBJ databases">
        <authorList>
            <person name="Ekblom R."/>
            <person name="Jareborg N."/>
        </authorList>
    </citation>
    <scope>NUCLEOTIDE SEQUENCE [LARGE SCALE GENOMIC DNA]</scope>
    <source>
        <tissue evidence="1">Muscle</tissue>
    </source>
</reference>
<feature type="non-terminal residue" evidence="1">
    <location>
        <position position="1"/>
    </location>
</feature>